<dbReference type="AlphaFoldDB" id="A0A1J5RG35"/>
<proteinExistence type="predicted"/>
<reference evidence="1" key="1">
    <citation type="submission" date="2016-10" db="EMBL/GenBank/DDBJ databases">
        <title>Sequence of Gallionella enrichment culture.</title>
        <authorList>
            <person name="Poehlein A."/>
            <person name="Muehling M."/>
            <person name="Daniel R."/>
        </authorList>
    </citation>
    <scope>NUCLEOTIDE SEQUENCE</scope>
</reference>
<name>A0A1J5RG35_9ZZZZ</name>
<comment type="caution">
    <text evidence="1">The sequence shown here is derived from an EMBL/GenBank/DDBJ whole genome shotgun (WGS) entry which is preliminary data.</text>
</comment>
<organism evidence="1">
    <name type="scientific">mine drainage metagenome</name>
    <dbReference type="NCBI Taxonomy" id="410659"/>
    <lineage>
        <taxon>unclassified sequences</taxon>
        <taxon>metagenomes</taxon>
        <taxon>ecological metagenomes</taxon>
    </lineage>
</organism>
<evidence type="ECO:0000313" key="1">
    <source>
        <dbReference type="EMBL" id="OIQ91068.1"/>
    </source>
</evidence>
<protein>
    <submittedName>
        <fullName evidence="1">Uncharacterized protein</fullName>
    </submittedName>
</protein>
<gene>
    <name evidence="1" type="ORF">GALL_270340</name>
</gene>
<sequence length="88" mass="9406">MMDQTMPLDDACIAALGTAAAQASEILGNAEKVNEASHQRAAAAHDLTRRIDHLARDAQTSISGSANHMQIARTLYQQIEAVRGSLHP</sequence>
<accession>A0A1J5RG35</accession>
<dbReference type="EMBL" id="MLJW01000271">
    <property type="protein sequence ID" value="OIQ91068.1"/>
    <property type="molecule type" value="Genomic_DNA"/>
</dbReference>